<proteinExistence type="predicted"/>
<name>A0A4R3YYC8_9GAMM</name>
<evidence type="ECO:0000313" key="2">
    <source>
        <dbReference type="Proteomes" id="UP000295719"/>
    </source>
</evidence>
<keyword evidence="2" id="KW-1185">Reference proteome</keyword>
<gene>
    <name evidence="1" type="ORF">EDC52_104318</name>
</gene>
<reference evidence="1 2" key="1">
    <citation type="submission" date="2019-03" db="EMBL/GenBank/DDBJ databases">
        <title>Genomic Encyclopedia of Type Strains, Phase IV (KMG-IV): sequencing the most valuable type-strain genomes for metagenomic binning, comparative biology and taxonomic classification.</title>
        <authorList>
            <person name="Goeker M."/>
        </authorList>
    </citation>
    <scope>NUCLEOTIDE SEQUENCE [LARGE SCALE GENOMIC DNA]</scope>
    <source>
        <strain evidence="1 2">DSM 19580</strain>
    </source>
</reference>
<dbReference type="EMBL" id="SMCR01000004">
    <property type="protein sequence ID" value="TCV96878.1"/>
    <property type="molecule type" value="Genomic_DNA"/>
</dbReference>
<organism evidence="1 2">
    <name type="scientific">Biostraticola tofi</name>
    <dbReference type="NCBI Taxonomy" id="466109"/>
    <lineage>
        <taxon>Bacteria</taxon>
        <taxon>Pseudomonadati</taxon>
        <taxon>Pseudomonadota</taxon>
        <taxon>Gammaproteobacteria</taxon>
        <taxon>Enterobacterales</taxon>
        <taxon>Bruguierivoracaceae</taxon>
        <taxon>Biostraticola</taxon>
    </lineage>
</organism>
<protein>
    <recommendedName>
        <fullName evidence="3">PAAR motif-containing protein</fullName>
    </recommendedName>
</protein>
<accession>A0A4R3YYC8</accession>
<dbReference type="OrthoDB" id="6899605at2"/>
<dbReference type="AlphaFoldDB" id="A0A4R3YYC8"/>
<sequence length="162" mass="17583">MDRQYNNELTPEALATMDQSPFTAEQLSGMNDETRALISDQQEYCRQHPVNAIHRIAVDGSLTREGGTVRAIYNGNEIELSDGRKVNVALVGDDVVYPDGRTAKIVTGAGKMSEVNGRGVALVNSRLDNGDEIISTLCDGPMIVGRKGEEMPEDFLLSVEVA</sequence>
<dbReference type="RefSeq" id="WP_131865445.1">
    <property type="nucleotide sequence ID" value="NZ_SMCR01000004.1"/>
</dbReference>
<evidence type="ECO:0008006" key="3">
    <source>
        <dbReference type="Google" id="ProtNLM"/>
    </source>
</evidence>
<evidence type="ECO:0000313" key="1">
    <source>
        <dbReference type="EMBL" id="TCV96878.1"/>
    </source>
</evidence>
<dbReference type="Proteomes" id="UP000295719">
    <property type="component" value="Unassembled WGS sequence"/>
</dbReference>
<comment type="caution">
    <text evidence="1">The sequence shown here is derived from an EMBL/GenBank/DDBJ whole genome shotgun (WGS) entry which is preliminary data.</text>
</comment>